<comment type="caution">
    <text evidence="1">The sequence shown here is derived from an EMBL/GenBank/DDBJ whole genome shotgun (WGS) entry which is preliminary data.</text>
</comment>
<dbReference type="PANTHER" id="PTHR32094:SF5">
    <property type="entry name" value="FANCONI ANEMIA GROUP E PROTEIN"/>
    <property type="match status" value="1"/>
</dbReference>
<keyword evidence="2" id="KW-1185">Reference proteome</keyword>
<evidence type="ECO:0000313" key="2">
    <source>
        <dbReference type="Proteomes" id="UP001318860"/>
    </source>
</evidence>
<protein>
    <recommendedName>
        <fullName evidence="3">Fanconi Anaemia group E protein C-terminal domain-containing protein</fullName>
    </recommendedName>
</protein>
<dbReference type="EMBL" id="JABTTQ020001997">
    <property type="protein sequence ID" value="KAK6126802.1"/>
    <property type="molecule type" value="Genomic_DNA"/>
</dbReference>
<dbReference type="Proteomes" id="UP001318860">
    <property type="component" value="Unassembled WGS sequence"/>
</dbReference>
<organism evidence="1 2">
    <name type="scientific">Rehmannia glutinosa</name>
    <name type="common">Chinese foxglove</name>
    <dbReference type="NCBI Taxonomy" id="99300"/>
    <lineage>
        <taxon>Eukaryota</taxon>
        <taxon>Viridiplantae</taxon>
        <taxon>Streptophyta</taxon>
        <taxon>Embryophyta</taxon>
        <taxon>Tracheophyta</taxon>
        <taxon>Spermatophyta</taxon>
        <taxon>Magnoliopsida</taxon>
        <taxon>eudicotyledons</taxon>
        <taxon>Gunneridae</taxon>
        <taxon>Pentapetalae</taxon>
        <taxon>asterids</taxon>
        <taxon>lamiids</taxon>
        <taxon>Lamiales</taxon>
        <taxon>Orobanchaceae</taxon>
        <taxon>Rehmannieae</taxon>
        <taxon>Rehmannia</taxon>
    </lineage>
</organism>
<sequence>MWIETLPHIVQTRILSFLAYDHQRFCGRNLCRLARIMLSENKGLDFWVKKAAQQLLDLVSVSNYQWLSHLNLDSEEENMEEEFYSMPDWLRDVAKDSEPMFPWLPMLPDDLSENMPLSASGGGEDDFSVDVEENTQEEFNEMVIEVDVNELNFNNDPIDTEVEKMAKSLKFRLQNVESTSNAFELEKEIRELYDETVAVLLSKFPDGSEVDDLDWPTHILCSIVLPKFLVLKEPSSRVLMNETIEYCKAHQRAAEYALLFPLILRNEGINNPICDVITRIVKESLHPAHVSAFCQKLLCGDRDTRRFICLPCHRSLVSEELVWTESLFGLWQNILNHNVHLMQDSIDQLVKRVCDFAERYSKSLKFLNFVLCLVNKCGPFLKPHKLLLTAAIENTESLVTKSILSKLSGL</sequence>
<evidence type="ECO:0008006" key="3">
    <source>
        <dbReference type="Google" id="ProtNLM"/>
    </source>
</evidence>
<evidence type="ECO:0000313" key="1">
    <source>
        <dbReference type="EMBL" id="KAK6126802.1"/>
    </source>
</evidence>
<reference evidence="1 2" key="1">
    <citation type="journal article" date="2021" name="Comput. Struct. Biotechnol. J.">
        <title>De novo genome assembly of the potent medicinal plant Rehmannia glutinosa using nanopore technology.</title>
        <authorList>
            <person name="Ma L."/>
            <person name="Dong C."/>
            <person name="Song C."/>
            <person name="Wang X."/>
            <person name="Zheng X."/>
            <person name="Niu Y."/>
            <person name="Chen S."/>
            <person name="Feng W."/>
        </authorList>
    </citation>
    <scope>NUCLEOTIDE SEQUENCE [LARGE SCALE GENOMIC DNA]</scope>
    <source>
        <strain evidence="1">DH-2019</strain>
    </source>
</reference>
<accession>A0ABR0UWY1</accession>
<name>A0ABR0UWY1_REHGL</name>
<gene>
    <name evidence="1" type="ORF">DH2020_039450</name>
</gene>
<dbReference type="Gene3D" id="1.25.40.480">
    <property type="match status" value="1"/>
</dbReference>
<dbReference type="InterPro" id="IPR039685">
    <property type="entry name" value="FANCE"/>
</dbReference>
<proteinExistence type="predicted"/>
<dbReference type="PANTHER" id="PTHR32094">
    <property type="entry name" value="FANCONI ANEMIA GROUP E PROTEIN"/>
    <property type="match status" value="1"/>
</dbReference>